<feature type="signal peptide" evidence="8">
    <location>
        <begin position="1"/>
        <end position="44"/>
    </location>
</feature>
<feature type="chain" id="PRO_5012645725" description="sn-glycerol-3-phosphate-binding periplasmic protein UgpB" evidence="8">
    <location>
        <begin position="45"/>
        <end position="440"/>
    </location>
</feature>
<dbReference type="GO" id="GO:0042597">
    <property type="term" value="C:periplasmic space"/>
    <property type="evidence" value="ECO:0007669"/>
    <property type="project" value="UniProtKB-SubCell"/>
</dbReference>
<dbReference type="PANTHER" id="PTHR43649">
    <property type="entry name" value="ARABINOSE-BINDING PROTEIN-RELATED"/>
    <property type="match status" value="1"/>
</dbReference>
<evidence type="ECO:0000256" key="7">
    <source>
        <dbReference type="ARBA" id="ARBA00034473"/>
    </source>
</evidence>
<evidence type="ECO:0000256" key="4">
    <source>
        <dbReference type="ARBA" id="ARBA00017470"/>
    </source>
</evidence>
<keyword evidence="5" id="KW-0813">Transport</keyword>
<keyword evidence="10" id="KW-1185">Reference proteome</keyword>
<dbReference type="EMBL" id="NHON01000021">
    <property type="protein sequence ID" value="OWJ66634.1"/>
    <property type="molecule type" value="Genomic_DNA"/>
</dbReference>
<dbReference type="AlphaFoldDB" id="A0A211ZN84"/>
<dbReference type="SUPFAM" id="SSF53850">
    <property type="entry name" value="Periplasmic binding protein-like II"/>
    <property type="match status" value="1"/>
</dbReference>
<proteinExistence type="inferred from homology"/>
<gene>
    <name evidence="9" type="ORF">BWR60_13355</name>
</gene>
<protein>
    <recommendedName>
        <fullName evidence="4">sn-glycerol-3-phosphate-binding periplasmic protein UgpB</fullName>
    </recommendedName>
</protein>
<dbReference type="Pfam" id="PF01547">
    <property type="entry name" value="SBP_bac_1"/>
    <property type="match status" value="1"/>
</dbReference>
<comment type="subunit">
    <text evidence="3">The complex is composed of two ATP-binding proteins (UgpC), two transmembrane proteins (UgpA and UgpE) and a solute-binding protein (UgpB).</text>
</comment>
<keyword evidence="6 8" id="KW-0732">Signal</keyword>
<comment type="caution">
    <text evidence="9">The sequence shown here is derived from an EMBL/GenBank/DDBJ whole genome shotgun (WGS) entry which is preliminary data.</text>
</comment>
<sequence>MGTTRSGAECGPGGRRKMKLQATAALVCAALAMAAPAVTAPARAATELTYMIWGTPSEGEVWNSVARAFEAKHPGITVKVEVNDWDSYWQKLRVLVAGGTPPDVFAMDAPLYPDWQSRGALLNLQPYLDADPKALDGIYPITLEAYRLPDGMYGLPRDFQTIVLYYNKDMFDAAKLPYPTADWTWDDLRRTAKALTVDKNGDGSTDQWGFWSEILDPEPWWAAVVWSYGGEIVSADHSHSLFAEGPALDAWHLIAGMAQDDKSMPTPEQLKQYGTDGFSAGIAAMTVSGHWVVPEYTERSFHWGVAPLPSGPKGRATSVNSAGFVIAKASPHPQEAWEFVKFAAGPDGQSALARLGFAVPILKPVAESPAYLDQPGARIDQRVFLDALSYARLKPSFRGYEEWGAAISEALEPVWNGDATIDEALEELVPAADDALKAKH</sequence>
<evidence type="ECO:0000256" key="1">
    <source>
        <dbReference type="ARBA" id="ARBA00004418"/>
    </source>
</evidence>
<evidence type="ECO:0000313" key="10">
    <source>
        <dbReference type="Proteomes" id="UP000196655"/>
    </source>
</evidence>
<evidence type="ECO:0000256" key="3">
    <source>
        <dbReference type="ARBA" id="ARBA00011557"/>
    </source>
</evidence>
<dbReference type="CDD" id="cd13585">
    <property type="entry name" value="PBP2_TMBP_like"/>
    <property type="match status" value="1"/>
</dbReference>
<comment type="similarity">
    <text evidence="2">Belongs to the bacterial solute-binding protein 1 family.</text>
</comment>
<evidence type="ECO:0000256" key="8">
    <source>
        <dbReference type="SAM" id="SignalP"/>
    </source>
</evidence>
<evidence type="ECO:0000313" key="9">
    <source>
        <dbReference type="EMBL" id="OWJ66634.1"/>
    </source>
</evidence>
<reference evidence="10" key="1">
    <citation type="submission" date="2017-05" db="EMBL/GenBank/DDBJ databases">
        <authorList>
            <person name="Macchi M."/>
            <person name="Festa S."/>
            <person name="Coppotelli B.M."/>
            <person name="Morelli I.S."/>
        </authorList>
    </citation>
    <scope>NUCLEOTIDE SEQUENCE [LARGE SCALE GENOMIC DNA]</scope>
    <source>
        <strain evidence="10">I</strain>
    </source>
</reference>
<dbReference type="PANTHER" id="PTHR43649:SF31">
    <property type="entry name" value="SN-GLYCEROL-3-PHOSPHATE-BINDING PERIPLASMIC PROTEIN UGPB"/>
    <property type="match status" value="1"/>
</dbReference>
<dbReference type="InterPro" id="IPR050490">
    <property type="entry name" value="Bact_solute-bd_prot1"/>
</dbReference>
<dbReference type="Proteomes" id="UP000196655">
    <property type="component" value="Unassembled WGS sequence"/>
</dbReference>
<comment type="subcellular location">
    <subcellularLocation>
        <location evidence="1">Periplasm</location>
    </subcellularLocation>
</comment>
<dbReference type="STRING" id="1122125.GCA_000423185_01273"/>
<name>A0A211ZN84_9PROT</name>
<dbReference type="InterPro" id="IPR006059">
    <property type="entry name" value="SBP"/>
</dbReference>
<dbReference type="OrthoDB" id="2509690at2"/>
<organism evidence="9 10">
    <name type="scientific">Inquilinus limosus</name>
    <dbReference type="NCBI Taxonomy" id="171674"/>
    <lineage>
        <taxon>Bacteria</taxon>
        <taxon>Pseudomonadati</taxon>
        <taxon>Pseudomonadota</taxon>
        <taxon>Alphaproteobacteria</taxon>
        <taxon>Rhodospirillales</taxon>
        <taxon>Rhodospirillaceae</taxon>
        <taxon>Inquilinus</taxon>
    </lineage>
</organism>
<evidence type="ECO:0000256" key="5">
    <source>
        <dbReference type="ARBA" id="ARBA00022448"/>
    </source>
</evidence>
<accession>A0A211ZN84</accession>
<comment type="function">
    <text evidence="7">Part of the ABC transporter complex UgpBAEC involved in sn-glycerol-3-phosphate (G3P) import. Binds G3P.</text>
</comment>
<evidence type="ECO:0000256" key="2">
    <source>
        <dbReference type="ARBA" id="ARBA00008520"/>
    </source>
</evidence>
<evidence type="ECO:0000256" key="6">
    <source>
        <dbReference type="ARBA" id="ARBA00022729"/>
    </source>
</evidence>
<dbReference type="Gene3D" id="3.40.190.10">
    <property type="entry name" value="Periplasmic binding protein-like II"/>
    <property type="match status" value="1"/>
</dbReference>